<dbReference type="RefSeq" id="WP_098063498.1">
    <property type="nucleotide sequence ID" value="NZ_PDEP01000025.1"/>
</dbReference>
<keyword evidence="3" id="KW-1185">Reference proteome</keyword>
<feature type="region of interest" description="Disordered" evidence="1">
    <location>
        <begin position="1"/>
        <end position="24"/>
    </location>
</feature>
<protein>
    <submittedName>
        <fullName evidence="2">Uncharacterized protein</fullName>
    </submittedName>
</protein>
<gene>
    <name evidence="2" type="ORF">CRI93_14875</name>
</gene>
<proteinExistence type="predicted"/>
<comment type="caution">
    <text evidence="2">The sequence shown here is derived from an EMBL/GenBank/DDBJ whole genome shotgun (WGS) entry which is preliminary data.</text>
</comment>
<organism evidence="2 3">
    <name type="scientific">Longimonas halophila</name>
    <dbReference type="NCBI Taxonomy" id="1469170"/>
    <lineage>
        <taxon>Bacteria</taxon>
        <taxon>Pseudomonadati</taxon>
        <taxon>Rhodothermota</taxon>
        <taxon>Rhodothermia</taxon>
        <taxon>Rhodothermales</taxon>
        <taxon>Salisaetaceae</taxon>
        <taxon>Longimonas</taxon>
    </lineage>
</organism>
<dbReference type="EMBL" id="PDEP01000025">
    <property type="protein sequence ID" value="PEN04622.1"/>
    <property type="molecule type" value="Genomic_DNA"/>
</dbReference>
<sequence length="193" mass="21164">MQITGTTTPTTTPRPALSQSEPISYEDQQIYDFNATPGQLKTLVENGSVKPRDKIYVVVEWNEEHPDPEVDENGRVIEQPPSTGVIPNPIKENVMDRLSQRLPLTIWDRSTHWAFHATAQNAVRELADKDPASEIDQIREIRIGGIGSAQPPPPPEDVPDANANAALVGPTKTLMIGGAGAVAWLLWKKMSLS</sequence>
<evidence type="ECO:0000313" key="2">
    <source>
        <dbReference type="EMBL" id="PEN04622.1"/>
    </source>
</evidence>
<accession>A0A2H3P1I0</accession>
<reference evidence="2 3" key="1">
    <citation type="submission" date="2017-10" db="EMBL/GenBank/DDBJ databases">
        <title>Draft genome of Longimonas halophila.</title>
        <authorList>
            <person name="Goh K.M."/>
            <person name="Shamsir M.S."/>
            <person name="Lim S.W."/>
        </authorList>
    </citation>
    <scope>NUCLEOTIDE SEQUENCE [LARGE SCALE GENOMIC DNA]</scope>
    <source>
        <strain evidence="2 3">KCTC 42399</strain>
    </source>
</reference>
<evidence type="ECO:0000256" key="1">
    <source>
        <dbReference type="SAM" id="MobiDB-lite"/>
    </source>
</evidence>
<dbReference type="Proteomes" id="UP000221024">
    <property type="component" value="Unassembled WGS sequence"/>
</dbReference>
<evidence type="ECO:0000313" key="3">
    <source>
        <dbReference type="Proteomes" id="UP000221024"/>
    </source>
</evidence>
<name>A0A2H3P1I0_9BACT</name>
<dbReference type="AlphaFoldDB" id="A0A2H3P1I0"/>
<feature type="compositionally biased region" description="Low complexity" evidence="1">
    <location>
        <begin position="1"/>
        <end position="15"/>
    </location>
</feature>